<dbReference type="GO" id="GO:0080019">
    <property type="term" value="F:alcohol-forming very long-chain fatty acyl-CoA reductase activity"/>
    <property type="evidence" value="ECO:0007669"/>
    <property type="project" value="InterPro"/>
</dbReference>
<keyword evidence="4" id="KW-0560">Oxidoreductase</keyword>
<dbReference type="EMBL" id="CAKOGL010000024">
    <property type="protein sequence ID" value="CAH2101731.1"/>
    <property type="molecule type" value="Genomic_DNA"/>
</dbReference>
<dbReference type="CDD" id="cd05236">
    <property type="entry name" value="FAR-N_SDR_e"/>
    <property type="match status" value="1"/>
</dbReference>
<accession>A0AAU9UQA9</accession>
<dbReference type="CDD" id="cd09071">
    <property type="entry name" value="FAR_C"/>
    <property type="match status" value="1"/>
</dbReference>
<dbReference type="AlphaFoldDB" id="A0AAU9UQA9"/>
<evidence type="ECO:0000313" key="8">
    <source>
        <dbReference type="Proteomes" id="UP001153954"/>
    </source>
</evidence>
<feature type="domain" description="Fatty acyl-CoA reductase C-terminal" evidence="5">
    <location>
        <begin position="388"/>
        <end position="480"/>
    </location>
</feature>
<evidence type="ECO:0000256" key="3">
    <source>
        <dbReference type="ARBA" id="ARBA00023098"/>
    </source>
</evidence>
<evidence type="ECO:0000259" key="5">
    <source>
        <dbReference type="Pfam" id="PF03015"/>
    </source>
</evidence>
<evidence type="ECO:0000313" key="7">
    <source>
        <dbReference type="EMBL" id="CAH2101731.1"/>
    </source>
</evidence>
<keyword evidence="4" id="KW-0812">Transmembrane</keyword>
<dbReference type="GO" id="GO:0102965">
    <property type="term" value="F:alcohol-forming long-chain fatty acyl-CoA reductase activity"/>
    <property type="evidence" value="ECO:0007669"/>
    <property type="project" value="UniProtKB-EC"/>
</dbReference>
<dbReference type="SUPFAM" id="SSF51735">
    <property type="entry name" value="NAD(P)-binding Rossmann-fold domains"/>
    <property type="match status" value="1"/>
</dbReference>
<keyword evidence="8" id="KW-1185">Reference proteome</keyword>
<dbReference type="GO" id="GO:0005777">
    <property type="term" value="C:peroxisome"/>
    <property type="evidence" value="ECO:0007669"/>
    <property type="project" value="TreeGrafter"/>
</dbReference>
<dbReference type="PANTHER" id="PTHR11011">
    <property type="entry name" value="MALE STERILITY PROTEIN 2-RELATED"/>
    <property type="match status" value="1"/>
</dbReference>
<keyword evidence="3 4" id="KW-0443">Lipid metabolism</keyword>
<proteinExistence type="inferred from homology"/>
<organism evidence="7 8">
    <name type="scientific">Euphydryas editha</name>
    <name type="common">Edith's checkerspot</name>
    <dbReference type="NCBI Taxonomy" id="104508"/>
    <lineage>
        <taxon>Eukaryota</taxon>
        <taxon>Metazoa</taxon>
        <taxon>Ecdysozoa</taxon>
        <taxon>Arthropoda</taxon>
        <taxon>Hexapoda</taxon>
        <taxon>Insecta</taxon>
        <taxon>Pterygota</taxon>
        <taxon>Neoptera</taxon>
        <taxon>Endopterygota</taxon>
        <taxon>Lepidoptera</taxon>
        <taxon>Glossata</taxon>
        <taxon>Ditrysia</taxon>
        <taxon>Papilionoidea</taxon>
        <taxon>Nymphalidae</taxon>
        <taxon>Nymphalinae</taxon>
        <taxon>Euphydryas</taxon>
    </lineage>
</organism>
<dbReference type="EC" id="1.2.1.84" evidence="4"/>
<evidence type="ECO:0000256" key="2">
    <source>
        <dbReference type="ARBA" id="ARBA00022516"/>
    </source>
</evidence>
<dbReference type="InterPro" id="IPR013120">
    <property type="entry name" value="FAR_NAD-bd"/>
</dbReference>
<evidence type="ECO:0000256" key="4">
    <source>
        <dbReference type="RuleBase" id="RU363097"/>
    </source>
</evidence>
<keyword evidence="4" id="KW-0472">Membrane</keyword>
<gene>
    <name evidence="7" type="ORF">EEDITHA_LOCUS16457</name>
</gene>
<dbReference type="InterPro" id="IPR036291">
    <property type="entry name" value="NAD(P)-bd_dom_sf"/>
</dbReference>
<feature type="domain" description="Thioester reductase (TE)" evidence="6">
    <location>
        <begin position="39"/>
        <end position="314"/>
    </location>
</feature>
<dbReference type="InterPro" id="IPR033640">
    <property type="entry name" value="FAR_C"/>
</dbReference>
<feature type="transmembrane region" description="Helical" evidence="4">
    <location>
        <begin position="493"/>
        <end position="511"/>
    </location>
</feature>
<keyword evidence="4" id="KW-1133">Transmembrane helix</keyword>
<keyword evidence="2 4" id="KW-0444">Lipid biosynthesis</keyword>
<feature type="transmembrane region" description="Helical" evidence="4">
    <location>
        <begin position="379"/>
        <end position="403"/>
    </location>
</feature>
<sequence length="539" mass="61575">MTVKTVEEDALVKRKAMKEAILSGDSTVLKFYENSVVLITGGSGFLGKHLIFKLMSSCNINKLFVLLRPRKGKSIHERLKSILEDPVFKLLHNEKPDFVNKLVAVEGETAENNLGLDEKTWKMISDQVNVIFHAAATVNFKEIIKVATLTNIRGAREVLHLAKASKNIKAVVHVSTAYIQATKRNHSEVIKEDFYECPISPEALIKLAETVDEDKLDAMIEPIMKEWPNSYTFTKAVAEELIRTDTANFPICIVRPAIVISAYRDPLPGWIDLKNAYGPSGLILGAAIGVVHTFYSKSEAIIDYVPVDIVNNTIILAAWNSFDRFKNGDKKKLVYTVTGTKKPLKCMDIERMMNSKEINELMPTKAVWHSFAFTTRYKFLYLMLTWLLHYIPSLIIDGCCLILGEKPKFFKTYNMAYNLSIVYAHFLNNSWIFDGTNTSNLYNKLSNTDKIIYNCEMSTIDKEDMFFTWGYGIHKYLIKDDLTRHDYAMKKQFYLKIANCIFFPLYLFGLYKLASMSGILIFNILIAFYNNILINFLKC</sequence>
<dbReference type="Gene3D" id="3.40.50.720">
    <property type="entry name" value="NAD(P)-binding Rossmann-like Domain"/>
    <property type="match status" value="1"/>
</dbReference>
<dbReference type="Pfam" id="PF07993">
    <property type="entry name" value="NAD_binding_4"/>
    <property type="match status" value="1"/>
</dbReference>
<dbReference type="Proteomes" id="UP001153954">
    <property type="component" value="Unassembled WGS sequence"/>
</dbReference>
<dbReference type="Pfam" id="PF03015">
    <property type="entry name" value="Sterile"/>
    <property type="match status" value="1"/>
</dbReference>
<evidence type="ECO:0000256" key="1">
    <source>
        <dbReference type="ARBA" id="ARBA00005928"/>
    </source>
</evidence>
<keyword evidence="4" id="KW-0521">NADP</keyword>
<dbReference type="PANTHER" id="PTHR11011:SF60">
    <property type="entry name" value="FATTY ACYL-COA REDUCTASE-RELATED"/>
    <property type="match status" value="1"/>
</dbReference>
<comment type="similarity">
    <text evidence="1 4">Belongs to the fatty acyl-CoA reductase family.</text>
</comment>
<dbReference type="GO" id="GO:0035336">
    <property type="term" value="P:long-chain fatty-acyl-CoA metabolic process"/>
    <property type="evidence" value="ECO:0007669"/>
    <property type="project" value="TreeGrafter"/>
</dbReference>
<dbReference type="InterPro" id="IPR026055">
    <property type="entry name" value="FAR"/>
</dbReference>
<name>A0AAU9UQA9_EUPED</name>
<reference evidence="7" key="1">
    <citation type="submission" date="2022-03" db="EMBL/GenBank/DDBJ databases">
        <authorList>
            <person name="Tunstrom K."/>
        </authorList>
    </citation>
    <scope>NUCLEOTIDE SEQUENCE</scope>
</reference>
<comment type="caution">
    <text evidence="7">The sequence shown here is derived from an EMBL/GenBank/DDBJ whole genome shotgun (WGS) entry which is preliminary data.</text>
</comment>
<protein>
    <recommendedName>
        <fullName evidence="4">Fatty acyl-CoA reductase</fullName>
        <ecNumber evidence="4">1.2.1.84</ecNumber>
    </recommendedName>
</protein>
<evidence type="ECO:0000259" key="6">
    <source>
        <dbReference type="Pfam" id="PF07993"/>
    </source>
</evidence>
<feature type="transmembrane region" description="Helical" evidence="4">
    <location>
        <begin position="517"/>
        <end position="537"/>
    </location>
</feature>
<comment type="catalytic activity">
    <reaction evidence="4">
        <text>a long-chain fatty acyl-CoA + 2 NADPH + 2 H(+) = a long-chain primary fatty alcohol + 2 NADP(+) + CoA</text>
        <dbReference type="Rhea" id="RHEA:52716"/>
        <dbReference type="ChEBI" id="CHEBI:15378"/>
        <dbReference type="ChEBI" id="CHEBI:57287"/>
        <dbReference type="ChEBI" id="CHEBI:57783"/>
        <dbReference type="ChEBI" id="CHEBI:58349"/>
        <dbReference type="ChEBI" id="CHEBI:77396"/>
        <dbReference type="ChEBI" id="CHEBI:83139"/>
        <dbReference type="EC" id="1.2.1.84"/>
    </reaction>
</comment>
<comment type="function">
    <text evidence="4">Catalyzes the reduction of fatty acyl-CoA to fatty alcohols.</text>
</comment>